<dbReference type="EMBL" id="JBCFQK010000012">
    <property type="protein sequence ID" value="MFA9194722.1"/>
    <property type="molecule type" value="Genomic_DNA"/>
</dbReference>
<dbReference type="PANTHER" id="PTHR32385:SF15">
    <property type="entry name" value="INOSITOL PHOSPHOCERAMIDE MANNOSYLTRANSFERASE 1"/>
    <property type="match status" value="1"/>
</dbReference>
<keyword evidence="1" id="KW-0808">Transferase</keyword>
<dbReference type="InterPro" id="IPR029044">
    <property type="entry name" value="Nucleotide-diphossugar_trans"/>
</dbReference>
<comment type="caution">
    <text evidence="2">The sequence shown here is derived from an EMBL/GenBank/DDBJ whole genome shotgun (WGS) entry which is preliminary data.</text>
</comment>
<sequence>MIPKIIHYCWFGKNPKSELIENCINSWKENLPDYKIIEWNEENFDVNSNVFTKEAYQKKKWAFVTDYVRAYSLYTVGGIYLDTDVEIRHNLDFFLHHSAFSGFEEVGFPFTALWGAKKGHDWPKKIIDYYKGLETFSEKTNTRIVSDFLVNFYKVDPNKDEIQNLEDGICIYPSNYFCLNIEKNYAVHHFEGSWLEVNNLNYDSSLLRGYYKNKFLNYFEKKQIIEDLYNEKYFSLKDLLFFILKKLKEKYVN</sequence>
<protein>
    <submittedName>
        <fullName evidence="2">Glycosyltransferase</fullName>
    </submittedName>
</protein>
<evidence type="ECO:0000313" key="3">
    <source>
        <dbReference type="Proteomes" id="UP001574170"/>
    </source>
</evidence>
<dbReference type="SUPFAM" id="SSF53448">
    <property type="entry name" value="Nucleotide-diphospho-sugar transferases"/>
    <property type="match status" value="1"/>
</dbReference>
<dbReference type="InterPro" id="IPR007577">
    <property type="entry name" value="GlycoTrfase_DXD_sugar-bd_CS"/>
</dbReference>
<dbReference type="PANTHER" id="PTHR32385">
    <property type="entry name" value="MANNOSYL PHOSPHORYLINOSITOL CERAMIDE SYNTHASE"/>
    <property type="match status" value="1"/>
</dbReference>
<evidence type="ECO:0000256" key="1">
    <source>
        <dbReference type="ARBA" id="ARBA00022679"/>
    </source>
</evidence>
<dbReference type="Pfam" id="PF04488">
    <property type="entry name" value="Gly_transf_sug"/>
    <property type="match status" value="1"/>
</dbReference>
<dbReference type="RefSeq" id="WP_373391828.1">
    <property type="nucleotide sequence ID" value="NZ_JBCFQJ010000009.1"/>
</dbReference>
<evidence type="ECO:0000313" key="2">
    <source>
        <dbReference type="EMBL" id="MFA9194722.1"/>
    </source>
</evidence>
<accession>A0ABV4TN08</accession>
<proteinExistence type="predicted"/>
<dbReference type="InterPro" id="IPR051706">
    <property type="entry name" value="Glycosyltransferase_domain"/>
</dbReference>
<keyword evidence="3" id="KW-1185">Reference proteome</keyword>
<reference evidence="2 3" key="1">
    <citation type="submission" date="2024-04" db="EMBL/GenBank/DDBJ databases">
        <title>New Clade of Flavobacterium.</title>
        <authorList>
            <person name="Matos L."/>
            <person name="Proenca D.N."/>
            <person name="Fransisco R.M."/>
            <person name="Chung A.P."/>
            <person name="Maccario L."/>
            <person name="Sorensen S.J."/>
            <person name="Morais P.V."/>
        </authorList>
    </citation>
    <scope>NUCLEOTIDE SEQUENCE [LARGE SCALE GENOMIC DNA]</scope>
    <source>
        <strain evidence="2 3">FBOR7N2.3</strain>
    </source>
</reference>
<dbReference type="Gene3D" id="3.90.550.20">
    <property type="match status" value="1"/>
</dbReference>
<name>A0ABV4TN08_9FLAO</name>
<gene>
    <name evidence="2" type="ORF">AAGV33_09895</name>
</gene>
<organism evidence="2 3">
    <name type="scientific">Flavobacterium magnesitis</name>
    <dbReference type="NCBI Taxonomy" id="3138077"/>
    <lineage>
        <taxon>Bacteria</taxon>
        <taxon>Pseudomonadati</taxon>
        <taxon>Bacteroidota</taxon>
        <taxon>Flavobacteriia</taxon>
        <taxon>Flavobacteriales</taxon>
        <taxon>Flavobacteriaceae</taxon>
        <taxon>Flavobacterium</taxon>
    </lineage>
</organism>
<dbReference type="Proteomes" id="UP001574170">
    <property type="component" value="Unassembled WGS sequence"/>
</dbReference>